<dbReference type="EC" id="3.1.4.12" evidence="5"/>
<evidence type="ECO:0000256" key="11">
    <source>
        <dbReference type="ARBA" id="ARBA00022989"/>
    </source>
</evidence>
<keyword evidence="13" id="KW-0472">Membrane</keyword>
<keyword evidence="12" id="KW-0443">Lipid metabolism</keyword>
<dbReference type="SUPFAM" id="SSF56219">
    <property type="entry name" value="DNase I-like"/>
    <property type="match status" value="1"/>
</dbReference>
<dbReference type="GO" id="GO:0016020">
    <property type="term" value="C:membrane"/>
    <property type="evidence" value="ECO:0007669"/>
    <property type="project" value="UniProtKB-SubCell"/>
</dbReference>
<evidence type="ECO:0000256" key="6">
    <source>
        <dbReference type="ARBA" id="ARBA00022692"/>
    </source>
</evidence>
<dbReference type="InterPro" id="IPR038772">
    <property type="entry name" value="Sph/SMPD2-like"/>
</dbReference>
<dbReference type="AlphaFoldDB" id="A0A183CAJ2"/>
<evidence type="ECO:0000256" key="9">
    <source>
        <dbReference type="ARBA" id="ARBA00022842"/>
    </source>
</evidence>
<keyword evidence="15" id="KW-1185">Reference proteome</keyword>
<keyword evidence="11" id="KW-1133">Transmembrane helix</keyword>
<accession>A0A183CAJ2</accession>
<organism evidence="15 16">
    <name type="scientific">Globodera pallida</name>
    <name type="common">Potato cyst nematode worm</name>
    <name type="synonym">Heterodera pallida</name>
    <dbReference type="NCBI Taxonomy" id="36090"/>
    <lineage>
        <taxon>Eukaryota</taxon>
        <taxon>Metazoa</taxon>
        <taxon>Ecdysozoa</taxon>
        <taxon>Nematoda</taxon>
        <taxon>Chromadorea</taxon>
        <taxon>Rhabditida</taxon>
        <taxon>Tylenchina</taxon>
        <taxon>Tylenchomorpha</taxon>
        <taxon>Tylenchoidea</taxon>
        <taxon>Heteroderidae</taxon>
        <taxon>Heteroderinae</taxon>
        <taxon>Globodera</taxon>
    </lineage>
</organism>
<feature type="domain" description="Endonuclease/exonuclease/phosphatase" evidence="14">
    <location>
        <begin position="13"/>
        <end position="77"/>
    </location>
</feature>
<dbReference type="GO" id="GO:0004767">
    <property type="term" value="F:sphingomyelin phosphodiesterase activity"/>
    <property type="evidence" value="ECO:0007669"/>
    <property type="project" value="UniProtKB-EC"/>
</dbReference>
<comment type="pathway">
    <text evidence="3">Sphingolipid metabolism.</text>
</comment>
<keyword evidence="7" id="KW-0479">Metal-binding</keyword>
<evidence type="ECO:0000256" key="5">
    <source>
        <dbReference type="ARBA" id="ARBA00012369"/>
    </source>
</evidence>
<evidence type="ECO:0000256" key="13">
    <source>
        <dbReference type="ARBA" id="ARBA00023136"/>
    </source>
</evidence>
<evidence type="ECO:0000256" key="12">
    <source>
        <dbReference type="ARBA" id="ARBA00023098"/>
    </source>
</evidence>
<dbReference type="Gene3D" id="3.60.10.10">
    <property type="entry name" value="Endonuclease/exonuclease/phosphatase"/>
    <property type="match status" value="1"/>
</dbReference>
<evidence type="ECO:0000256" key="10">
    <source>
        <dbReference type="ARBA" id="ARBA00022919"/>
    </source>
</evidence>
<keyword evidence="10" id="KW-0746">Sphingolipid metabolism</keyword>
<dbReference type="GO" id="GO:0006665">
    <property type="term" value="P:sphingolipid metabolic process"/>
    <property type="evidence" value="ECO:0007669"/>
    <property type="project" value="UniProtKB-KW"/>
</dbReference>
<evidence type="ECO:0000256" key="2">
    <source>
        <dbReference type="ARBA" id="ARBA00004760"/>
    </source>
</evidence>
<dbReference type="WBParaSite" id="GPLIN_000989200">
    <property type="protein sequence ID" value="GPLIN_000989200"/>
    <property type="gene ID" value="GPLIN_000989200"/>
</dbReference>
<reference evidence="16" key="3">
    <citation type="submission" date="2016-06" db="UniProtKB">
        <authorList>
            <consortium name="WormBaseParasite"/>
        </authorList>
    </citation>
    <scope>IDENTIFICATION</scope>
</reference>
<dbReference type="Pfam" id="PF03372">
    <property type="entry name" value="Exo_endo_phos"/>
    <property type="match status" value="1"/>
</dbReference>
<evidence type="ECO:0000259" key="14">
    <source>
        <dbReference type="Pfam" id="PF03372"/>
    </source>
</evidence>
<dbReference type="GO" id="GO:0046872">
    <property type="term" value="F:metal ion binding"/>
    <property type="evidence" value="ECO:0007669"/>
    <property type="project" value="UniProtKB-KW"/>
</dbReference>
<dbReference type="Proteomes" id="UP000050741">
    <property type="component" value="Unassembled WGS sequence"/>
</dbReference>
<reference evidence="15" key="1">
    <citation type="submission" date="2013-12" db="EMBL/GenBank/DDBJ databases">
        <authorList>
            <person name="Aslett M."/>
        </authorList>
    </citation>
    <scope>NUCLEOTIDE SEQUENCE [LARGE SCALE GENOMIC DNA]</scope>
    <source>
        <strain evidence="15">Lindley</strain>
    </source>
</reference>
<dbReference type="PANTHER" id="PTHR16320">
    <property type="entry name" value="SPHINGOMYELINASE FAMILY MEMBER"/>
    <property type="match status" value="1"/>
</dbReference>
<keyword evidence="8" id="KW-0378">Hydrolase</keyword>
<evidence type="ECO:0000256" key="3">
    <source>
        <dbReference type="ARBA" id="ARBA00004991"/>
    </source>
</evidence>
<keyword evidence="6" id="KW-0812">Transmembrane</keyword>
<reference evidence="15" key="2">
    <citation type="submission" date="2014-05" db="EMBL/GenBank/DDBJ databases">
        <title>The genome and life-stage specific transcriptomes of Globodera pallida elucidate key aspects of plant parasitism by a cyst nematode.</title>
        <authorList>
            <person name="Cotton J.A."/>
            <person name="Lilley C.J."/>
            <person name="Jones L.M."/>
            <person name="Kikuchi T."/>
            <person name="Reid A.J."/>
            <person name="Thorpe P."/>
            <person name="Tsai I.J."/>
            <person name="Beasley H."/>
            <person name="Blok V."/>
            <person name="Cock P.J.A."/>
            <person name="Van den Akker S.E."/>
            <person name="Holroyd N."/>
            <person name="Hunt M."/>
            <person name="Mantelin S."/>
            <person name="Naghra H."/>
            <person name="Pain A."/>
            <person name="Palomares-Rius J.E."/>
            <person name="Zarowiecki M."/>
            <person name="Berriman M."/>
            <person name="Jones J.T."/>
            <person name="Urwin P.E."/>
        </authorList>
    </citation>
    <scope>NUCLEOTIDE SEQUENCE [LARGE SCALE GENOMIC DNA]</scope>
    <source>
        <strain evidence="15">Lindley</strain>
    </source>
</reference>
<proteinExistence type="inferred from homology"/>
<sequence length="125" mass="14225">MSKPIHCSNIKLLLIEELRNSRFDVVALQEVWSEEIFLQIAHELNGTFPHSHYFHSGFTGSGTCVISKHPIVSTLLHRADWFGGKIVGMVEIMVEQYRVAFYTTHLHAECHNSSVIPHEAPISWS</sequence>
<dbReference type="PANTHER" id="PTHR16320:SF24">
    <property type="entry name" value="PHOSPHODIESTERASE, PUTATIVE-RELATED"/>
    <property type="match status" value="1"/>
</dbReference>
<name>A0A183CAJ2_GLOPA</name>
<evidence type="ECO:0000256" key="8">
    <source>
        <dbReference type="ARBA" id="ARBA00022801"/>
    </source>
</evidence>
<evidence type="ECO:0000313" key="16">
    <source>
        <dbReference type="WBParaSite" id="GPLIN_000989200"/>
    </source>
</evidence>
<protein>
    <recommendedName>
        <fullName evidence="5">sphingomyelin phosphodiesterase</fullName>
        <ecNumber evidence="5">3.1.4.12</ecNumber>
    </recommendedName>
</protein>
<evidence type="ECO:0000313" key="15">
    <source>
        <dbReference type="Proteomes" id="UP000050741"/>
    </source>
</evidence>
<keyword evidence="9" id="KW-0460">Magnesium</keyword>
<evidence type="ECO:0000256" key="7">
    <source>
        <dbReference type="ARBA" id="ARBA00022723"/>
    </source>
</evidence>
<comment type="pathway">
    <text evidence="2">Lipid metabolism; sphingolipid metabolism.</text>
</comment>
<dbReference type="InterPro" id="IPR005135">
    <property type="entry name" value="Endo/exonuclease/phosphatase"/>
</dbReference>
<evidence type="ECO:0000256" key="1">
    <source>
        <dbReference type="ARBA" id="ARBA00004141"/>
    </source>
</evidence>
<comment type="subcellular location">
    <subcellularLocation>
        <location evidence="1">Membrane</location>
        <topology evidence="1">Multi-pass membrane protein</topology>
    </subcellularLocation>
</comment>
<dbReference type="InterPro" id="IPR036691">
    <property type="entry name" value="Endo/exonu/phosph_ase_sf"/>
</dbReference>
<comment type="similarity">
    <text evidence="4">Belongs to the neutral sphingomyelinase family.</text>
</comment>
<evidence type="ECO:0000256" key="4">
    <source>
        <dbReference type="ARBA" id="ARBA00006335"/>
    </source>
</evidence>